<dbReference type="InterPro" id="IPR029787">
    <property type="entry name" value="Nucleotide_cyclase"/>
</dbReference>
<evidence type="ECO:0000313" key="4">
    <source>
        <dbReference type="EMBL" id="PFG73778.1"/>
    </source>
</evidence>
<dbReference type="InterPro" id="IPR000160">
    <property type="entry name" value="GGDEF_dom"/>
</dbReference>
<dbReference type="PROSITE" id="PS50887">
    <property type="entry name" value="GGDEF"/>
    <property type="match status" value="1"/>
</dbReference>
<dbReference type="Pfam" id="PF00563">
    <property type="entry name" value="EAL"/>
    <property type="match status" value="1"/>
</dbReference>
<protein>
    <submittedName>
        <fullName evidence="4">Diguanylate cyclase (GGDEF)-like protein</fullName>
    </submittedName>
</protein>
<proteinExistence type="predicted"/>
<dbReference type="Pfam" id="PF00990">
    <property type="entry name" value="GGDEF"/>
    <property type="match status" value="1"/>
</dbReference>
<dbReference type="Gene3D" id="3.20.20.450">
    <property type="entry name" value="EAL domain"/>
    <property type="match status" value="1"/>
</dbReference>
<dbReference type="PROSITE" id="PS50885">
    <property type="entry name" value="HAMP"/>
    <property type="match status" value="1"/>
</dbReference>
<dbReference type="EMBL" id="PDJQ01000001">
    <property type="protein sequence ID" value="PFG73778.1"/>
    <property type="molecule type" value="Genomic_DNA"/>
</dbReference>
<dbReference type="PANTHER" id="PTHR44757:SF2">
    <property type="entry name" value="BIOFILM ARCHITECTURE MAINTENANCE PROTEIN MBAA"/>
    <property type="match status" value="1"/>
</dbReference>
<comment type="caution">
    <text evidence="4">The sequence shown here is derived from an EMBL/GenBank/DDBJ whole genome shotgun (WGS) entry which is preliminary data.</text>
</comment>
<dbReference type="SUPFAM" id="SSF55073">
    <property type="entry name" value="Nucleotide cyclase"/>
    <property type="match status" value="1"/>
</dbReference>
<evidence type="ECO:0000313" key="5">
    <source>
        <dbReference type="Proteomes" id="UP000223071"/>
    </source>
</evidence>
<name>A0A2A9HDB3_TEPT2</name>
<dbReference type="InterPro" id="IPR003660">
    <property type="entry name" value="HAMP_dom"/>
</dbReference>
<dbReference type="GO" id="GO:0016020">
    <property type="term" value="C:membrane"/>
    <property type="evidence" value="ECO:0007669"/>
    <property type="project" value="InterPro"/>
</dbReference>
<dbReference type="PROSITE" id="PS50883">
    <property type="entry name" value="EAL"/>
    <property type="match status" value="1"/>
</dbReference>
<sequence>MPLGWLWASLFGAAALGGPAIHAAFFAPGRLELAAEAGAAVASAGLAAAAADRAIRRPLLRIRSAVLQVQAGDLNLEAPLSPVREIDELSADLRRSLASLQASTDSLIYRAFHDPLTELPNRAMFLAAFARALSEERRPNRVAILFMDVDRFKYLNDTLGHGVGDQLLSVFAQRLVGAAEGHMVARLGGDEFTVLVRGEGAASEAVRVARRVLQALRRPFSVAGQEMFVSSSIGIAVNGPEDRTTTELLRKADVALYRAKSEGRARFVVYSAELDADPAERFDLDNGLRRAVERKELQLLYQPIVDLETGALVGMEALLRWNHPHRGVLSPATFIAVAEETGEIVRIGNWVLEEACRETARVQQLRPGLPLTVSVNISAAEFRQADLPGRVQRVLESTGLEPHALTLELTESVLLHDTAAAMASLDELGRLGVGLALDDFGTGYSSLSYLQRLPVDTLKVDQSFVGRLGADPTSGPLTRAIVEMGHALGMRVVAEGVETEWQLAYLREIGCQLGQGRLFAGPLASGQFRRLAASLRPAAAWGPLLRAG</sequence>
<dbReference type="Gene3D" id="3.30.70.270">
    <property type="match status" value="1"/>
</dbReference>
<keyword evidence="5" id="KW-1185">Reference proteome</keyword>
<reference evidence="4 5" key="1">
    <citation type="submission" date="2017-09" db="EMBL/GenBank/DDBJ databases">
        <title>Sequencing the genomes of two abundant thermophiles in Great Basin hot springs: Thermocrinis jamiesonii and novel Chloroflexi Thermoflexus hugenholtzii.</title>
        <authorList>
            <person name="Hedlund B."/>
        </authorList>
    </citation>
    <scope>NUCLEOTIDE SEQUENCE [LARGE SCALE GENOMIC DNA]</scope>
    <source>
        <strain evidence="4 5">G233</strain>
    </source>
</reference>
<evidence type="ECO:0000259" key="1">
    <source>
        <dbReference type="PROSITE" id="PS50883"/>
    </source>
</evidence>
<dbReference type="Proteomes" id="UP000223071">
    <property type="component" value="Unassembled WGS sequence"/>
</dbReference>
<evidence type="ECO:0000259" key="2">
    <source>
        <dbReference type="PROSITE" id="PS50885"/>
    </source>
</evidence>
<organism evidence="4 5">
    <name type="scientific">Tepidiforma thermophila (strain KCTC 52669 / CGMCC 1.13589 / G233)</name>
    <dbReference type="NCBI Taxonomy" id="2761530"/>
    <lineage>
        <taxon>Bacteria</taxon>
        <taxon>Bacillati</taxon>
        <taxon>Chloroflexota</taxon>
        <taxon>Tepidiformia</taxon>
        <taxon>Tepidiformales</taxon>
        <taxon>Tepidiformaceae</taxon>
        <taxon>Tepidiforma</taxon>
    </lineage>
</organism>
<feature type="domain" description="EAL" evidence="1">
    <location>
        <begin position="281"/>
        <end position="536"/>
    </location>
</feature>
<dbReference type="PANTHER" id="PTHR44757">
    <property type="entry name" value="DIGUANYLATE CYCLASE DGCP"/>
    <property type="match status" value="1"/>
</dbReference>
<dbReference type="InterPro" id="IPR043128">
    <property type="entry name" value="Rev_trsase/Diguanyl_cyclase"/>
</dbReference>
<gene>
    <name evidence="4" type="ORF">A9A59_0982</name>
</gene>
<dbReference type="InterPro" id="IPR001633">
    <property type="entry name" value="EAL_dom"/>
</dbReference>
<dbReference type="CDD" id="cd01949">
    <property type="entry name" value="GGDEF"/>
    <property type="match status" value="1"/>
</dbReference>
<dbReference type="NCBIfam" id="TIGR00254">
    <property type="entry name" value="GGDEF"/>
    <property type="match status" value="1"/>
</dbReference>
<dbReference type="AlphaFoldDB" id="A0A2A9HDB3"/>
<dbReference type="Pfam" id="PF00672">
    <property type="entry name" value="HAMP"/>
    <property type="match status" value="1"/>
</dbReference>
<dbReference type="SMART" id="SM00052">
    <property type="entry name" value="EAL"/>
    <property type="match status" value="1"/>
</dbReference>
<feature type="domain" description="HAMP" evidence="2">
    <location>
        <begin position="53"/>
        <end position="105"/>
    </location>
</feature>
<evidence type="ECO:0000259" key="3">
    <source>
        <dbReference type="PROSITE" id="PS50887"/>
    </source>
</evidence>
<dbReference type="SMART" id="SM00304">
    <property type="entry name" value="HAMP"/>
    <property type="match status" value="1"/>
</dbReference>
<dbReference type="InterPro" id="IPR052155">
    <property type="entry name" value="Biofilm_reg_signaling"/>
</dbReference>
<dbReference type="SUPFAM" id="SSF141868">
    <property type="entry name" value="EAL domain-like"/>
    <property type="match status" value="1"/>
</dbReference>
<dbReference type="GO" id="GO:0007165">
    <property type="term" value="P:signal transduction"/>
    <property type="evidence" value="ECO:0007669"/>
    <property type="project" value="InterPro"/>
</dbReference>
<feature type="domain" description="GGDEF" evidence="3">
    <location>
        <begin position="140"/>
        <end position="272"/>
    </location>
</feature>
<dbReference type="CDD" id="cd01948">
    <property type="entry name" value="EAL"/>
    <property type="match status" value="1"/>
</dbReference>
<dbReference type="InterPro" id="IPR035919">
    <property type="entry name" value="EAL_sf"/>
</dbReference>
<accession>A0A2A9HDB3</accession>
<dbReference type="FunFam" id="3.20.20.450:FF:000001">
    <property type="entry name" value="Cyclic di-GMP phosphodiesterase yahA"/>
    <property type="match status" value="1"/>
</dbReference>
<dbReference type="SMART" id="SM00267">
    <property type="entry name" value="GGDEF"/>
    <property type="match status" value="1"/>
</dbReference>